<dbReference type="RefSeq" id="WP_137096933.1">
    <property type="nucleotide sequence ID" value="NZ_SWMS01000029.1"/>
</dbReference>
<keyword evidence="1" id="KW-0456">Lyase</keyword>
<comment type="caution">
    <text evidence="3">The sequence shown here is derived from an EMBL/GenBank/DDBJ whole genome shotgun (WGS) entry which is preliminary data.</text>
</comment>
<dbReference type="SUPFAM" id="SSF56529">
    <property type="entry name" value="FAH"/>
    <property type="match status" value="1"/>
</dbReference>
<gene>
    <name evidence="3" type="ORF">FCN18_32800</name>
</gene>
<protein>
    <submittedName>
        <fullName evidence="3">2-keto-4-pentenoate hydratase</fullName>
    </submittedName>
</protein>
<reference evidence="3 4" key="1">
    <citation type="journal article" date="2015" name="Antonie Van Leeuwenhoek">
        <title>Prauserella endophytica sp. nov., an endophytic actinobacterium isolated from Tamarix taklamakanensis.</title>
        <authorList>
            <person name="Liu J.M."/>
            <person name="Habden X."/>
            <person name="Guo L."/>
            <person name="Tuo L."/>
            <person name="Jiang Z.K."/>
            <person name="Liu S.W."/>
            <person name="Liu X.F."/>
            <person name="Chen L."/>
            <person name="Li R.F."/>
            <person name="Zhang Y.Q."/>
            <person name="Sun C.H."/>
        </authorList>
    </citation>
    <scope>NUCLEOTIDE SEQUENCE [LARGE SCALE GENOMIC DNA]</scope>
    <source>
        <strain evidence="3 4">CGMCC 4.7182</strain>
    </source>
</reference>
<dbReference type="InterPro" id="IPR036663">
    <property type="entry name" value="Fumarylacetoacetase_C_sf"/>
</dbReference>
<dbReference type="PANTHER" id="PTHR30143:SF0">
    <property type="entry name" value="2-KETO-4-PENTENOATE HYDRATASE"/>
    <property type="match status" value="1"/>
</dbReference>
<dbReference type="PANTHER" id="PTHR30143">
    <property type="entry name" value="ACID HYDRATASE"/>
    <property type="match status" value="1"/>
</dbReference>
<dbReference type="InterPro" id="IPR011234">
    <property type="entry name" value="Fumarylacetoacetase-like_C"/>
</dbReference>
<organism evidence="3 4">
    <name type="scientific">Prauserella endophytica</name>
    <dbReference type="NCBI Taxonomy" id="1592324"/>
    <lineage>
        <taxon>Bacteria</taxon>
        <taxon>Bacillati</taxon>
        <taxon>Actinomycetota</taxon>
        <taxon>Actinomycetes</taxon>
        <taxon>Pseudonocardiales</taxon>
        <taxon>Pseudonocardiaceae</taxon>
        <taxon>Prauserella</taxon>
        <taxon>Prauserella coralliicola group</taxon>
    </lineage>
</organism>
<sequence>MTPDSIRSAAASLLTAYQTGKPIDPLSDTYPHATVSDAYRMQLEQVRAWTQRGEVVVGHKVGLVSAAIRRQMRVAEPDYGHLTSRMIHPEHEPIPSAAFLQPRVEPELAFVLKAPLRGPHVTVADAARAVEFVLPALEIVDSRIADWRITIVDTIADNASSGGFVLGSTPVRLDDADLRLAGCVLTVNGAVAETGAGAAVLGSPLNALAWLANTLAPMGIALEPGHIVLSGSMTRTVPIAAGDCVVAATNGFGSVTAVLSE</sequence>
<name>A0ABY2RV30_9PSEU</name>
<dbReference type="InterPro" id="IPR050772">
    <property type="entry name" value="Hydratase-Decarb/MhpD_sf"/>
</dbReference>
<keyword evidence="4" id="KW-1185">Reference proteome</keyword>
<evidence type="ECO:0000256" key="1">
    <source>
        <dbReference type="ARBA" id="ARBA00023239"/>
    </source>
</evidence>
<evidence type="ECO:0000313" key="4">
    <source>
        <dbReference type="Proteomes" id="UP000309992"/>
    </source>
</evidence>
<evidence type="ECO:0000259" key="2">
    <source>
        <dbReference type="Pfam" id="PF01557"/>
    </source>
</evidence>
<dbReference type="Pfam" id="PF01557">
    <property type="entry name" value="FAA_hydrolase"/>
    <property type="match status" value="1"/>
</dbReference>
<dbReference type="Proteomes" id="UP000309992">
    <property type="component" value="Unassembled WGS sequence"/>
</dbReference>
<dbReference type="EMBL" id="SWMS01000029">
    <property type="protein sequence ID" value="TKG61821.1"/>
    <property type="molecule type" value="Genomic_DNA"/>
</dbReference>
<dbReference type="Gene3D" id="3.90.850.10">
    <property type="entry name" value="Fumarylacetoacetase-like, C-terminal domain"/>
    <property type="match status" value="1"/>
</dbReference>
<accession>A0ABY2RV30</accession>
<evidence type="ECO:0000313" key="3">
    <source>
        <dbReference type="EMBL" id="TKG61821.1"/>
    </source>
</evidence>
<proteinExistence type="predicted"/>
<feature type="domain" description="Fumarylacetoacetase-like C-terminal" evidence="2">
    <location>
        <begin position="87"/>
        <end position="257"/>
    </location>
</feature>